<dbReference type="AlphaFoldDB" id="A0A382QD80"/>
<dbReference type="EMBL" id="UINC01112918">
    <property type="protein sequence ID" value="SVC82191.1"/>
    <property type="molecule type" value="Genomic_DNA"/>
</dbReference>
<dbReference type="NCBIfam" id="TIGR00778">
    <property type="entry name" value="ahpD_dom"/>
    <property type="match status" value="1"/>
</dbReference>
<feature type="non-terminal residue" evidence="2">
    <location>
        <position position="1"/>
    </location>
</feature>
<dbReference type="GO" id="GO:0051920">
    <property type="term" value="F:peroxiredoxin activity"/>
    <property type="evidence" value="ECO:0007669"/>
    <property type="project" value="InterPro"/>
</dbReference>
<name>A0A382QD80_9ZZZZ</name>
<dbReference type="Pfam" id="PF02627">
    <property type="entry name" value="CMD"/>
    <property type="match status" value="1"/>
</dbReference>
<organism evidence="2">
    <name type="scientific">marine metagenome</name>
    <dbReference type="NCBI Taxonomy" id="408172"/>
    <lineage>
        <taxon>unclassified sequences</taxon>
        <taxon>metagenomes</taxon>
        <taxon>ecological metagenomes</taxon>
    </lineage>
</organism>
<reference evidence="2" key="1">
    <citation type="submission" date="2018-05" db="EMBL/GenBank/DDBJ databases">
        <authorList>
            <person name="Lanie J.A."/>
            <person name="Ng W.-L."/>
            <person name="Kazmierczak K.M."/>
            <person name="Andrzejewski T.M."/>
            <person name="Davidsen T.M."/>
            <person name="Wayne K.J."/>
            <person name="Tettelin H."/>
            <person name="Glass J.I."/>
            <person name="Rusch D."/>
            <person name="Podicherti R."/>
            <person name="Tsui H.-C.T."/>
            <person name="Winkler M.E."/>
        </authorList>
    </citation>
    <scope>NUCLEOTIDE SEQUENCE</scope>
</reference>
<sequence length="61" mass="6688">AVSATNNCDYCIRSHTAAARKLGMDDEMLGELMAVVGMFNQTNRLANGYQIEVDEQYISTG</sequence>
<dbReference type="SUPFAM" id="SSF69118">
    <property type="entry name" value="AhpD-like"/>
    <property type="match status" value="1"/>
</dbReference>
<dbReference type="InterPro" id="IPR029032">
    <property type="entry name" value="AhpD-like"/>
</dbReference>
<protein>
    <recommendedName>
        <fullName evidence="1">Carboxymuconolactone decarboxylase-like domain-containing protein</fullName>
    </recommendedName>
</protein>
<dbReference type="InterPro" id="IPR004675">
    <property type="entry name" value="AhpD_core"/>
</dbReference>
<feature type="domain" description="Carboxymuconolactone decarboxylase-like" evidence="1">
    <location>
        <begin position="1"/>
        <end position="48"/>
    </location>
</feature>
<dbReference type="Gene3D" id="1.20.1290.10">
    <property type="entry name" value="AhpD-like"/>
    <property type="match status" value="1"/>
</dbReference>
<dbReference type="InterPro" id="IPR003779">
    <property type="entry name" value="CMD-like"/>
</dbReference>
<proteinExistence type="predicted"/>
<gene>
    <name evidence="2" type="ORF">METZ01_LOCUS335045</name>
</gene>
<evidence type="ECO:0000313" key="2">
    <source>
        <dbReference type="EMBL" id="SVC82191.1"/>
    </source>
</evidence>
<accession>A0A382QD80</accession>
<evidence type="ECO:0000259" key="1">
    <source>
        <dbReference type="Pfam" id="PF02627"/>
    </source>
</evidence>